<feature type="signal peptide" evidence="15">
    <location>
        <begin position="1"/>
        <end position="30"/>
    </location>
</feature>
<dbReference type="GO" id="GO:0009279">
    <property type="term" value="C:cell outer membrane"/>
    <property type="evidence" value="ECO:0007669"/>
    <property type="project" value="UniProtKB-SubCell"/>
</dbReference>
<dbReference type="GO" id="GO:0006826">
    <property type="term" value="P:iron ion transport"/>
    <property type="evidence" value="ECO:0007669"/>
    <property type="project" value="UniProtKB-KW"/>
</dbReference>
<dbReference type="PROSITE" id="PS52016">
    <property type="entry name" value="TONB_DEPENDENT_REC_3"/>
    <property type="match status" value="1"/>
</dbReference>
<organism evidence="18 19">
    <name type="scientific">Sinobacterium caligoides</name>
    <dbReference type="NCBI Taxonomy" id="933926"/>
    <lineage>
        <taxon>Bacteria</taxon>
        <taxon>Pseudomonadati</taxon>
        <taxon>Pseudomonadota</taxon>
        <taxon>Gammaproteobacteria</taxon>
        <taxon>Cellvibrionales</taxon>
        <taxon>Spongiibacteraceae</taxon>
        <taxon>Sinobacterium</taxon>
    </lineage>
</organism>
<feature type="chain" id="PRO_5017928425" evidence="15">
    <location>
        <begin position="31"/>
        <end position="802"/>
    </location>
</feature>
<keyword evidence="2 12" id="KW-0813">Transport</keyword>
<evidence type="ECO:0000256" key="7">
    <source>
        <dbReference type="ARBA" id="ARBA00023004"/>
    </source>
</evidence>
<dbReference type="InterPro" id="IPR000531">
    <property type="entry name" value="Beta-barrel_TonB"/>
</dbReference>
<dbReference type="PROSITE" id="PS01156">
    <property type="entry name" value="TONB_DEPENDENT_REC_2"/>
    <property type="match status" value="1"/>
</dbReference>
<evidence type="ECO:0000313" key="19">
    <source>
        <dbReference type="Proteomes" id="UP000275394"/>
    </source>
</evidence>
<keyword evidence="4" id="KW-0410">Iron transport</keyword>
<comment type="caution">
    <text evidence="18">The sequence shown here is derived from an EMBL/GenBank/DDBJ whole genome shotgun (WGS) entry which is preliminary data.</text>
</comment>
<evidence type="ECO:0000256" key="11">
    <source>
        <dbReference type="ARBA" id="ARBA00023237"/>
    </source>
</evidence>
<evidence type="ECO:0000313" key="18">
    <source>
        <dbReference type="EMBL" id="ROR98718.1"/>
    </source>
</evidence>
<keyword evidence="19" id="KW-1185">Reference proteome</keyword>
<dbReference type="PANTHER" id="PTHR32552:SF81">
    <property type="entry name" value="TONB-DEPENDENT OUTER MEMBRANE RECEPTOR"/>
    <property type="match status" value="1"/>
</dbReference>
<name>A0A3N2DGC6_9GAMM</name>
<keyword evidence="10 12" id="KW-0472">Membrane</keyword>
<evidence type="ECO:0000256" key="1">
    <source>
        <dbReference type="ARBA" id="ARBA00004571"/>
    </source>
</evidence>
<dbReference type="Pfam" id="PF00593">
    <property type="entry name" value="TonB_dep_Rec_b-barrel"/>
    <property type="match status" value="1"/>
</dbReference>
<dbReference type="AlphaFoldDB" id="A0A3N2DGC6"/>
<evidence type="ECO:0000256" key="5">
    <source>
        <dbReference type="ARBA" id="ARBA00022692"/>
    </source>
</evidence>
<dbReference type="SUPFAM" id="SSF56935">
    <property type="entry name" value="Porins"/>
    <property type="match status" value="1"/>
</dbReference>
<evidence type="ECO:0000256" key="8">
    <source>
        <dbReference type="ARBA" id="ARBA00023065"/>
    </source>
</evidence>
<feature type="short sequence motif" description="TonB C-terminal box" evidence="13">
    <location>
        <begin position="785"/>
        <end position="802"/>
    </location>
</feature>
<dbReference type="EMBL" id="RKHR01000007">
    <property type="protein sequence ID" value="ROR98718.1"/>
    <property type="molecule type" value="Genomic_DNA"/>
</dbReference>
<evidence type="ECO:0000256" key="10">
    <source>
        <dbReference type="ARBA" id="ARBA00023136"/>
    </source>
</evidence>
<dbReference type="InterPro" id="IPR010917">
    <property type="entry name" value="TonB_rcpt_CS"/>
</dbReference>
<gene>
    <name evidence="18" type="ORF">EDC56_3454</name>
</gene>
<evidence type="ECO:0000259" key="16">
    <source>
        <dbReference type="Pfam" id="PF00593"/>
    </source>
</evidence>
<keyword evidence="9 14" id="KW-0798">TonB box</keyword>
<keyword evidence="3 12" id="KW-1134">Transmembrane beta strand</keyword>
<dbReference type="PANTHER" id="PTHR32552">
    <property type="entry name" value="FERRICHROME IRON RECEPTOR-RELATED"/>
    <property type="match status" value="1"/>
</dbReference>
<evidence type="ECO:0000256" key="6">
    <source>
        <dbReference type="ARBA" id="ARBA00022729"/>
    </source>
</evidence>
<keyword evidence="11 12" id="KW-0998">Cell outer membrane</keyword>
<comment type="similarity">
    <text evidence="12 14">Belongs to the TonB-dependent receptor family.</text>
</comment>
<keyword evidence="5 12" id="KW-0812">Transmembrane</keyword>
<dbReference type="OrthoDB" id="7051185at2"/>
<evidence type="ECO:0000256" key="2">
    <source>
        <dbReference type="ARBA" id="ARBA00022448"/>
    </source>
</evidence>
<keyword evidence="6 15" id="KW-0732">Signal</keyword>
<evidence type="ECO:0000256" key="13">
    <source>
        <dbReference type="PROSITE-ProRule" id="PRU10144"/>
    </source>
</evidence>
<feature type="domain" description="TonB-dependent receptor plug" evidence="17">
    <location>
        <begin position="51"/>
        <end position="156"/>
    </location>
</feature>
<dbReference type="Gene3D" id="2.40.170.20">
    <property type="entry name" value="TonB-dependent receptor, beta-barrel domain"/>
    <property type="match status" value="1"/>
</dbReference>
<evidence type="ECO:0000256" key="15">
    <source>
        <dbReference type="SAM" id="SignalP"/>
    </source>
</evidence>
<accession>A0A3N2DGC6</accession>
<dbReference type="Proteomes" id="UP000275394">
    <property type="component" value="Unassembled WGS sequence"/>
</dbReference>
<protein>
    <submittedName>
        <fullName evidence="18">Outer membrane receptor protein involved in Fe transport</fullName>
    </submittedName>
</protein>
<evidence type="ECO:0000256" key="3">
    <source>
        <dbReference type="ARBA" id="ARBA00022452"/>
    </source>
</evidence>
<sequence length="802" mass="87228">MNHKGFTIRPLVQAVAAAALLSSASNASHAAEASMQLEEVVVTAQKRVENLQDVPVSVSAVSGEKMYEAGIDRLEGLQSYVPNLTMTETGIGTNIYIRGIGSGINQGFEQSVGMYVDGIYHGRAQLTRAPFLDLERVEVLRGPQMILFGKNSIAGAIDLHTAKPSDEFQGEVTASYEPEYGSKELTGVVSGPLTDKVGGRLALRKFETDGYIENLTSGKDEPSRDEQSVRGTLSVAFTEQLEATLKLQHDSFDNKGRQIEIITANPGGAASPAPGATFGQFLAVGMAQDPSVMNEELDYKRSSNGDSSENNVTSAALQFDYSFDDDSQLTFISGYLAYDYDEMCDCDFTGANTFTLQSQEDYKQYSQEVRFSSPIGQSVEYIVGGYLQSSELDFNDNFRINNTSTMGPVMEQKFIDAGKGPGFGQAILGTASPRELTQDSSEWSLFAQATWNISERFRAIAGGRYSEEKKEAEKTLRFGLLDGSLFSDPVQAAMAAAVFNNAFQVYEMDLKDERKKSNFAPMVTLQYDLNDDIMGYVTIASGFKSGGFDARSNNVPAPGNVQGSVPGTFEFDDEEALSYEAGFKSRLLGGRATLNAALYRTEYDDLQVSVFDGTLGFNVGNAASAVSQGFELDGRFRATEYLTFGSSIAYLDFEFGDYDSGPCRAFETPSSVDGTNCNRDGETNQYVSPWTANLMTEYARPLGDSGLELMANLDLLFKDSYYTAGNLEEDTKQGAYTMINARLGIGAEDGSWDVALVGKNLSDREVVSYSADTPLATTFGYKSQYGFVEAPRTVALQGGYRF</sequence>
<keyword evidence="18" id="KW-0675">Receptor</keyword>
<dbReference type="Pfam" id="PF07715">
    <property type="entry name" value="Plug"/>
    <property type="match status" value="1"/>
</dbReference>
<evidence type="ECO:0000256" key="12">
    <source>
        <dbReference type="PROSITE-ProRule" id="PRU01360"/>
    </source>
</evidence>
<keyword evidence="7" id="KW-0408">Iron</keyword>
<dbReference type="RefSeq" id="WP_123713775.1">
    <property type="nucleotide sequence ID" value="NZ_RKHR01000007.1"/>
</dbReference>
<evidence type="ECO:0000259" key="17">
    <source>
        <dbReference type="Pfam" id="PF07715"/>
    </source>
</evidence>
<dbReference type="InterPro" id="IPR012910">
    <property type="entry name" value="Plug_dom"/>
</dbReference>
<feature type="domain" description="TonB-dependent receptor-like beta-barrel" evidence="16">
    <location>
        <begin position="298"/>
        <end position="761"/>
    </location>
</feature>
<reference evidence="18 19" key="1">
    <citation type="submission" date="2018-11" db="EMBL/GenBank/DDBJ databases">
        <title>Genomic Encyclopedia of Type Strains, Phase IV (KMG-IV): sequencing the most valuable type-strain genomes for metagenomic binning, comparative biology and taxonomic classification.</title>
        <authorList>
            <person name="Goeker M."/>
        </authorList>
    </citation>
    <scope>NUCLEOTIDE SEQUENCE [LARGE SCALE GENOMIC DNA]</scope>
    <source>
        <strain evidence="18 19">DSM 100316</strain>
    </source>
</reference>
<evidence type="ECO:0000256" key="9">
    <source>
        <dbReference type="ARBA" id="ARBA00023077"/>
    </source>
</evidence>
<dbReference type="InterPro" id="IPR039426">
    <property type="entry name" value="TonB-dep_rcpt-like"/>
</dbReference>
<evidence type="ECO:0000256" key="4">
    <source>
        <dbReference type="ARBA" id="ARBA00022496"/>
    </source>
</evidence>
<proteinExistence type="inferred from homology"/>
<dbReference type="InterPro" id="IPR036942">
    <property type="entry name" value="Beta-barrel_TonB_sf"/>
</dbReference>
<keyword evidence="8" id="KW-0406">Ion transport</keyword>
<comment type="subcellular location">
    <subcellularLocation>
        <location evidence="1 12">Cell outer membrane</location>
        <topology evidence="1 12">Multi-pass membrane protein</topology>
    </subcellularLocation>
</comment>
<evidence type="ECO:0000256" key="14">
    <source>
        <dbReference type="RuleBase" id="RU003357"/>
    </source>
</evidence>